<dbReference type="Pfam" id="PF00092">
    <property type="entry name" value="VWA"/>
    <property type="match status" value="1"/>
</dbReference>
<dbReference type="InterPro" id="IPR051928">
    <property type="entry name" value="NorD/CobT"/>
</dbReference>
<evidence type="ECO:0000259" key="2">
    <source>
        <dbReference type="PROSITE" id="PS50234"/>
    </source>
</evidence>
<dbReference type="Gene3D" id="3.40.50.410">
    <property type="entry name" value="von Willebrand factor, type A domain"/>
    <property type="match status" value="1"/>
</dbReference>
<organism evidence="3 4">
    <name type="scientific">Pseudomonas luteola</name>
    <dbReference type="NCBI Taxonomy" id="47886"/>
    <lineage>
        <taxon>Bacteria</taxon>
        <taxon>Pseudomonadati</taxon>
        <taxon>Pseudomonadota</taxon>
        <taxon>Gammaproteobacteria</taxon>
        <taxon>Pseudomonadales</taxon>
        <taxon>Pseudomonadaceae</taxon>
        <taxon>Pseudomonas</taxon>
    </lineage>
</organism>
<dbReference type="RefSeq" id="WP_197873354.1">
    <property type="nucleotide sequence ID" value="NZ_JADTXM010000020.1"/>
</dbReference>
<dbReference type="PANTHER" id="PTHR41248">
    <property type="entry name" value="NORD PROTEIN"/>
    <property type="match status" value="1"/>
</dbReference>
<proteinExistence type="predicted"/>
<gene>
    <name evidence="3" type="ORF">I5Q09_22050</name>
</gene>
<feature type="compositionally biased region" description="Low complexity" evidence="1">
    <location>
        <begin position="261"/>
        <end position="286"/>
    </location>
</feature>
<dbReference type="InterPro" id="IPR036465">
    <property type="entry name" value="vWFA_dom_sf"/>
</dbReference>
<comment type="caution">
    <text evidence="3">The sequence shown here is derived from an EMBL/GenBank/DDBJ whole genome shotgun (WGS) entry which is preliminary data.</text>
</comment>
<dbReference type="SUPFAM" id="SSF53300">
    <property type="entry name" value="vWA-like"/>
    <property type="match status" value="1"/>
</dbReference>
<name>A0ABS0N056_PSELU</name>
<dbReference type="InterPro" id="IPR002035">
    <property type="entry name" value="VWF_A"/>
</dbReference>
<protein>
    <submittedName>
        <fullName evidence="3">VWA domain-containing protein</fullName>
    </submittedName>
</protein>
<feature type="domain" description="VWFA" evidence="2">
    <location>
        <begin position="406"/>
        <end position="578"/>
    </location>
</feature>
<sequence>MTASAFSKASQSIFAALPIVAAAYGEKFGVKVIVGGQQAMTDGQTIVVPNVQGERFGDALWGYLAHEAAHVRMTDFEVGRDEIARSDFLRTMLNSFEDCRIEREMIKLYPGTARTLNAVAAYMVDQGHYQIPTGDTHPAGILEAYCLYFLQCKVVGQHAIEDTLVATTAVYEQVIPKGVQVRLAVLLGRAGQLKSTADALVLSREVLRMVEEEAQKEQDAQQPEPSPQDLTQPQAGSGQSGGQGSAGGDAGNAQGTGSGSSSGQSSGQSTASASASITGDDAGASSPGVMQQILDARADDHLKDKTDALRADLNSGADQTAPVVNVPTALEVMNDQASGQMLIGQVAAASSRIQSQLMGLVQASQRNGYTPGRHGRHLDTNRLHRLVSGDTRIFRRSAERKHPDTAVHLLVDMSSSMDKLMPSGEHVYEVARDAAMALALGLEKINGVNPAVTFFCKNSRQPVWSVVKHGQKVSRNAGRFSFSPDGRTPMTEAIWYSAFELSKTRERRKMVLVVTDGEPNNVGSCQHVVQLCQRSGIEMIGIGVGKGAKVASLFASSIQIESVNDLKHTLFQLMSDALTGVAV</sequence>
<accession>A0ABS0N056</accession>
<dbReference type="Proteomes" id="UP000638986">
    <property type="component" value="Unassembled WGS sequence"/>
</dbReference>
<dbReference type="EMBL" id="JADTXM010000020">
    <property type="protein sequence ID" value="MBH3441367.1"/>
    <property type="molecule type" value="Genomic_DNA"/>
</dbReference>
<dbReference type="PANTHER" id="PTHR41248:SF1">
    <property type="entry name" value="NORD PROTEIN"/>
    <property type="match status" value="1"/>
</dbReference>
<evidence type="ECO:0000313" key="3">
    <source>
        <dbReference type="EMBL" id="MBH3441367.1"/>
    </source>
</evidence>
<evidence type="ECO:0000313" key="4">
    <source>
        <dbReference type="Proteomes" id="UP000638986"/>
    </source>
</evidence>
<evidence type="ECO:0000256" key="1">
    <source>
        <dbReference type="SAM" id="MobiDB-lite"/>
    </source>
</evidence>
<feature type="region of interest" description="Disordered" evidence="1">
    <location>
        <begin position="213"/>
        <end position="287"/>
    </location>
</feature>
<reference evidence="3 4" key="1">
    <citation type="submission" date="2020-11" db="EMBL/GenBank/DDBJ databases">
        <title>Enhanced detection system for hospital associated transmission using whole genome sequencing surveillance.</title>
        <authorList>
            <person name="Harrison L.H."/>
            <person name="Van Tyne D."/>
            <person name="Marsh J.W."/>
            <person name="Griffith M.P."/>
            <person name="Snyder D.J."/>
            <person name="Cooper V.S."/>
            <person name="Mustapha M."/>
        </authorList>
    </citation>
    <scope>NUCLEOTIDE SEQUENCE [LARGE SCALE GENOMIC DNA]</scope>
    <source>
        <strain evidence="3 4">PSB00013</strain>
    </source>
</reference>
<dbReference type="SMART" id="SM00327">
    <property type="entry name" value="VWA"/>
    <property type="match status" value="1"/>
</dbReference>
<feature type="compositionally biased region" description="Gly residues" evidence="1">
    <location>
        <begin position="238"/>
        <end position="260"/>
    </location>
</feature>
<dbReference type="PROSITE" id="PS50234">
    <property type="entry name" value="VWFA"/>
    <property type="match status" value="1"/>
</dbReference>